<protein>
    <submittedName>
        <fullName evidence="1">9006_t:CDS:1</fullName>
    </submittedName>
</protein>
<dbReference type="EMBL" id="CAJVPT010024825">
    <property type="protein sequence ID" value="CAG8672185.1"/>
    <property type="molecule type" value="Genomic_DNA"/>
</dbReference>
<proteinExistence type="predicted"/>
<evidence type="ECO:0000313" key="1">
    <source>
        <dbReference type="EMBL" id="CAG8672185.1"/>
    </source>
</evidence>
<comment type="caution">
    <text evidence="1">The sequence shown here is derived from an EMBL/GenBank/DDBJ whole genome shotgun (WGS) entry which is preliminary data.</text>
</comment>
<accession>A0ACA9NQU2</accession>
<keyword evidence="2" id="KW-1185">Reference proteome</keyword>
<name>A0ACA9NQU2_9GLOM</name>
<gene>
    <name evidence="1" type="ORF">ACOLOM_LOCUS8996</name>
</gene>
<feature type="non-terminal residue" evidence="1">
    <location>
        <position position="1"/>
    </location>
</feature>
<organism evidence="1 2">
    <name type="scientific">Acaulospora colombiana</name>
    <dbReference type="NCBI Taxonomy" id="27376"/>
    <lineage>
        <taxon>Eukaryota</taxon>
        <taxon>Fungi</taxon>
        <taxon>Fungi incertae sedis</taxon>
        <taxon>Mucoromycota</taxon>
        <taxon>Glomeromycotina</taxon>
        <taxon>Glomeromycetes</taxon>
        <taxon>Diversisporales</taxon>
        <taxon>Acaulosporaceae</taxon>
        <taxon>Acaulospora</taxon>
    </lineage>
</organism>
<sequence>LFIICWVISKAKIPSKVRINEEYNIHEYDKGPTNGCQTALDYGLPVVRLWLAHSRLSTVKNAIAGKINEVPSQKRSTEELVE</sequence>
<evidence type="ECO:0000313" key="2">
    <source>
        <dbReference type="Proteomes" id="UP000789525"/>
    </source>
</evidence>
<reference evidence="1" key="1">
    <citation type="submission" date="2021-06" db="EMBL/GenBank/DDBJ databases">
        <authorList>
            <person name="Kallberg Y."/>
            <person name="Tangrot J."/>
            <person name="Rosling A."/>
        </authorList>
    </citation>
    <scope>NUCLEOTIDE SEQUENCE</scope>
    <source>
        <strain evidence="1">CL356</strain>
    </source>
</reference>
<dbReference type="Proteomes" id="UP000789525">
    <property type="component" value="Unassembled WGS sequence"/>
</dbReference>